<dbReference type="AlphaFoldDB" id="A0A8S3U495"/>
<evidence type="ECO:0000313" key="3">
    <source>
        <dbReference type="Proteomes" id="UP000683360"/>
    </source>
</evidence>
<sequence>MGSATSKSKQHKSGETRLSNHLSTDITEHKSDDATNTTDECTVFDDADEIIVINCNSNLELYNIASKPITLTAREVSVQGLKGHPENETDVEAERLSSHSQFSNAVDIQEDGSEISNVEGIANIPPFSTTMTRDQCTADGQTQNNVITDSENDMLQNDVISLEDQRTESNDLNGISNKKTKKKNMF</sequence>
<protein>
    <submittedName>
        <fullName evidence="2">Uncharacterized protein</fullName>
    </submittedName>
</protein>
<organism evidence="2 3">
    <name type="scientific">Mytilus edulis</name>
    <name type="common">Blue mussel</name>
    <dbReference type="NCBI Taxonomy" id="6550"/>
    <lineage>
        <taxon>Eukaryota</taxon>
        <taxon>Metazoa</taxon>
        <taxon>Spiralia</taxon>
        <taxon>Lophotrochozoa</taxon>
        <taxon>Mollusca</taxon>
        <taxon>Bivalvia</taxon>
        <taxon>Autobranchia</taxon>
        <taxon>Pteriomorphia</taxon>
        <taxon>Mytilida</taxon>
        <taxon>Mytiloidea</taxon>
        <taxon>Mytilidae</taxon>
        <taxon>Mytilinae</taxon>
        <taxon>Mytilus</taxon>
    </lineage>
</organism>
<comment type="caution">
    <text evidence="2">The sequence shown here is derived from an EMBL/GenBank/DDBJ whole genome shotgun (WGS) entry which is preliminary data.</text>
</comment>
<feature type="compositionally biased region" description="Polar residues" evidence="1">
    <location>
        <begin position="16"/>
        <end position="25"/>
    </location>
</feature>
<evidence type="ECO:0000256" key="1">
    <source>
        <dbReference type="SAM" id="MobiDB-lite"/>
    </source>
</evidence>
<dbReference type="OrthoDB" id="6056505at2759"/>
<gene>
    <name evidence="2" type="ORF">MEDL_50754</name>
</gene>
<feature type="region of interest" description="Disordered" evidence="1">
    <location>
        <begin position="163"/>
        <end position="186"/>
    </location>
</feature>
<dbReference type="Proteomes" id="UP000683360">
    <property type="component" value="Unassembled WGS sequence"/>
</dbReference>
<keyword evidence="3" id="KW-1185">Reference proteome</keyword>
<evidence type="ECO:0000313" key="2">
    <source>
        <dbReference type="EMBL" id="CAG2238340.1"/>
    </source>
</evidence>
<dbReference type="EMBL" id="CAJPWZ010002424">
    <property type="protein sequence ID" value="CAG2238340.1"/>
    <property type="molecule type" value="Genomic_DNA"/>
</dbReference>
<accession>A0A8S3U495</accession>
<feature type="region of interest" description="Disordered" evidence="1">
    <location>
        <begin position="1"/>
        <end position="39"/>
    </location>
</feature>
<proteinExistence type="predicted"/>
<reference evidence="2" key="1">
    <citation type="submission" date="2021-03" db="EMBL/GenBank/DDBJ databases">
        <authorList>
            <person name="Bekaert M."/>
        </authorList>
    </citation>
    <scope>NUCLEOTIDE SEQUENCE</scope>
</reference>
<name>A0A8S3U495_MYTED</name>